<gene>
    <name evidence="1" type="ORF">JJN12_00980</name>
</gene>
<proteinExistence type="predicted"/>
<organism evidence="1 2">
    <name type="scientific">Catonella massiliensis</name>
    <dbReference type="NCBI Taxonomy" id="2799636"/>
    <lineage>
        <taxon>Bacteria</taxon>
        <taxon>Bacillati</taxon>
        <taxon>Bacillota</taxon>
        <taxon>Clostridia</taxon>
        <taxon>Lachnospirales</taxon>
        <taxon>Lachnospiraceae</taxon>
        <taxon>Catonella</taxon>
    </lineage>
</organism>
<accession>A0ABS1IYF4</accession>
<evidence type="ECO:0000313" key="2">
    <source>
        <dbReference type="Proteomes" id="UP000604730"/>
    </source>
</evidence>
<dbReference type="EMBL" id="JAEPRJ010000001">
    <property type="protein sequence ID" value="MBK5896363.1"/>
    <property type="molecule type" value="Genomic_DNA"/>
</dbReference>
<dbReference type="Proteomes" id="UP000604730">
    <property type="component" value="Unassembled WGS sequence"/>
</dbReference>
<comment type="caution">
    <text evidence="1">The sequence shown here is derived from an EMBL/GenBank/DDBJ whole genome shotgun (WGS) entry which is preliminary data.</text>
</comment>
<reference evidence="1 2" key="1">
    <citation type="submission" date="2021-01" db="EMBL/GenBank/DDBJ databases">
        <title>Isolation and description of Catonella massiliensis sp. nov., a novel Catonella species, isolated from a stable periodontitis subject.</title>
        <authorList>
            <person name="Antezack A."/>
            <person name="Boxberger M."/>
            <person name="La Scola B."/>
            <person name="Monnet-Corti V."/>
        </authorList>
    </citation>
    <scope>NUCLEOTIDE SEQUENCE [LARGE SCALE GENOMIC DNA]</scope>
    <source>
        <strain evidence="1 2">Marseille-Q4567</strain>
    </source>
</reference>
<keyword evidence="2" id="KW-1185">Reference proteome</keyword>
<name>A0ABS1IYF4_9FIRM</name>
<sequence length="104" mass="11763">MFIKFNCFAEGNTESTEICLFQGIRFNKIGFAVLSTEHIRHDYLLPMDRSTYDNFLKMLEKSIAASTNIVEVTGGNVYRVVKGSFLNVKEAKTASFGIKILDEK</sequence>
<dbReference type="RefSeq" id="WP_208427942.1">
    <property type="nucleotide sequence ID" value="NZ_JAEPRJ010000001.1"/>
</dbReference>
<protein>
    <submittedName>
        <fullName evidence="1">Uncharacterized protein</fullName>
    </submittedName>
</protein>
<evidence type="ECO:0000313" key="1">
    <source>
        <dbReference type="EMBL" id="MBK5896363.1"/>
    </source>
</evidence>